<dbReference type="SUPFAM" id="SSF46785">
    <property type="entry name" value="Winged helix' DNA-binding domain"/>
    <property type="match status" value="1"/>
</dbReference>
<gene>
    <name evidence="5" type="ORF">CC84DRAFT_1153070</name>
</gene>
<dbReference type="PROSITE" id="PS51683">
    <property type="entry name" value="SAM_OMT_II"/>
    <property type="match status" value="1"/>
</dbReference>
<proteinExistence type="predicted"/>
<dbReference type="GO" id="GO:0008171">
    <property type="term" value="F:O-methyltransferase activity"/>
    <property type="evidence" value="ECO:0007669"/>
    <property type="project" value="InterPro"/>
</dbReference>
<dbReference type="InterPro" id="IPR029063">
    <property type="entry name" value="SAM-dependent_MTases_sf"/>
</dbReference>
<evidence type="ECO:0000256" key="1">
    <source>
        <dbReference type="ARBA" id="ARBA00022603"/>
    </source>
</evidence>
<dbReference type="AlphaFoldDB" id="A0A177C2H1"/>
<evidence type="ECO:0000313" key="6">
    <source>
        <dbReference type="Proteomes" id="UP000077069"/>
    </source>
</evidence>
<dbReference type="Pfam" id="PF00891">
    <property type="entry name" value="Methyltransf_2"/>
    <property type="match status" value="1"/>
</dbReference>
<dbReference type="OrthoDB" id="1606438at2759"/>
<dbReference type="InParanoid" id="A0A177C2H1"/>
<dbReference type="PANTHER" id="PTHR43712">
    <property type="entry name" value="PUTATIVE (AFU_ORTHOLOGUE AFUA_4G14580)-RELATED"/>
    <property type="match status" value="1"/>
</dbReference>
<dbReference type="RefSeq" id="XP_018031716.1">
    <property type="nucleotide sequence ID" value="XM_018176827.1"/>
</dbReference>
<accession>A0A177C2H1</accession>
<keyword evidence="3" id="KW-0949">S-adenosyl-L-methionine</keyword>
<dbReference type="Gene3D" id="3.40.50.150">
    <property type="entry name" value="Vaccinia Virus protein VP39"/>
    <property type="match status" value="1"/>
</dbReference>
<dbReference type="InterPro" id="IPR036388">
    <property type="entry name" value="WH-like_DNA-bd_sf"/>
</dbReference>
<sequence>MSALTELAAIASTEAQKLTNYITSNNLPLPSFEVGAPGELPIPSTDEDLQASRIRLLKAAQDLQALALGPAEDLRWKAWNQYNDNISLHAIMHFRLPEAVPVNGTATFAEISQKTGLKEPLVMRFVRHAAIYHVFKEVSSGVVAHTAGSVALLDGSSVRDWLDMTFEEWGPASVNAVKQLIQSPDSGEQSDAGFALAFGGQTIFEFLAQRPDRARVFGLSMSNFSKGASHKVEHLITNYDWPALGESTVVDLGGSHGHISLAIAAAHPKLKFVVEDLPGTTAQGEEMLPAEYKDRISFIGHNLNDPQPYHGADLYMFRSVLLNWPDQYVVKFIKNLVPALKPGAKVLINEGVLPQPGEVSDWDYKVLTSLDLCMLAMFNSKERTVEEWEGLFKEADPRFAFQYARKPEGSLLWIIEAVWQPTPSP</sequence>
<organism evidence="5 6">
    <name type="scientific">Paraphaeosphaeria sporulosa</name>
    <dbReference type="NCBI Taxonomy" id="1460663"/>
    <lineage>
        <taxon>Eukaryota</taxon>
        <taxon>Fungi</taxon>
        <taxon>Dikarya</taxon>
        <taxon>Ascomycota</taxon>
        <taxon>Pezizomycotina</taxon>
        <taxon>Dothideomycetes</taxon>
        <taxon>Pleosporomycetidae</taxon>
        <taxon>Pleosporales</taxon>
        <taxon>Massarineae</taxon>
        <taxon>Didymosphaeriaceae</taxon>
        <taxon>Paraphaeosphaeria</taxon>
    </lineage>
</organism>
<dbReference type="InterPro" id="IPR016461">
    <property type="entry name" value="COMT-like"/>
</dbReference>
<dbReference type="GeneID" id="28760313"/>
<dbReference type="GO" id="GO:0032259">
    <property type="term" value="P:methylation"/>
    <property type="evidence" value="ECO:0007669"/>
    <property type="project" value="UniProtKB-KW"/>
</dbReference>
<reference evidence="5 6" key="1">
    <citation type="submission" date="2016-05" db="EMBL/GenBank/DDBJ databases">
        <title>Comparative analysis of secretome profiles of manganese(II)-oxidizing ascomycete fungi.</title>
        <authorList>
            <consortium name="DOE Joint Genome Institute"/>
            <person name="Zeiner C.A."/>
            <person name="Purvine S.O."/>
            <person name="Zink E.M."/>
            <person name="Wu S."/>
            <person name="Pasa-Tolic L."/>
            <person name="Chaput D.L."/>
            <person name="Haridas S."/>
            <person name="Grigoriev I.V."/>
            <person name="Santelli C.M."/>
            <person name="Hansel C.M."/>
        </authorList>
    </citation>
    <scope>NUCLEOTIDE SEQUENCE [LARGE SCALE GENOMIC DNA]</scope>
    <source>
        <strain evidence="5 6">AP3s5-JAC2a</strain>
    </source>
</reference>
<keyword evidence="2 5" id="KW-0808">Transferase</keyword>
<dbReference type="SUPFAM" id="SSF53335">
    <property type="entry name" value="S-adenosyl-L-methionine-dependent methyltransferases"/>
    <property type="match status" value="1"/>
</dbReference>
<dbReference type="InterPro" id="IPR001077">
    <property type="entry name" value="COMT_C"/>
</dbReference>
<protein>
    <submittedName>
        <fullName evidence="5">S-adenosyl-L-methionine-dependent methyltransferase</fullName>
    </submittedName>
</protein>
<dbReference type="PANTHER" id="PTHR43712:SF5">
    <property type="entry name" value="O-METHYLTRANSFERASE ASQN-RELATED"/>
    <property type="match status" value="1"/>
</dbReference>
<evidence type="ECO:0000256" key="3">
    <source>
        <dbReference type="ARBA" id="ARBA00022691"/>
    </source>
</evidence>
<dbReference type="Gene3D" id="1.10.10.10">
    <property type="entry name" value="Winged helix-like DNA-binding domain superfamily/Winged helix DNA-binding domain"/>
    <property type="match status" value="1"/>
</dbReference>
<feature type="domain" description="O-methyltransferase C-terminal" evidence="4">
    <location>
        <begin position="191"/>
        <end position="395"/>
    </location>
</feature>
<evidence type="ECO:0000256" key="2">
    <source>
        <dbReference type="ARBA" id="ARBA00022679"/>
    </source>
</evidence>
<dbReference type="EMBL" id="KV441557">
    <property type="protein sequence ID" value="OAG01351.1"/>
    <property type="molecule type" value="Genomic_DNA"/>
</dbReference>
<dbReference type="CDD" id="cd02440">
    <property type="entry name" value="AdoMet_MTases"/>
    <property type="match status" value="1"/>
</dbReference>
<keyword evidence="6" id="KW-1185">Reference proteome</keyword>
<evidence type="ECO:0000259" key="4">
    <source>
        <dbReference type="Pfam" id="PF00891"/>
    </source>
</evidence>
<dbReference type="InterPro" id="IPR036390">
    <property type="entry name" value="WH_DNA-bd_sf"/>
</dbReference>
<dbReference type="Proteomes" id="UP000077069">
    <property type="component" value="Unassembled WGS sequence"/>
</dbReference>
<evidence type="ECO:0000313" key="5">
    <source>
        <dbReference type="EMBL" id="OAG01351.1"/>
    </source>
</evidence>
<keyword evidence="1 5" id="KW-0489">Methyltransferase</keyword>
<name>A0A177C2H1_9PLEO</name>